<name>A0A450SNQ3_9GAMM</name>
<gene>
    <name evidence="2" type="ORF">BECKDK2373B_GA0170837_105212</name>
    <name evidence="1" type="ORF">BECKDK2373C_GA0170839_104813</name>
</gene>
<evidence type="ECO:0008006" key="3">
    <source>
        <dbReference type="Google" id="ProtNLM"/>
    </source>
</evidence>
<sequence length="91" mass="10739">MECISVSEARYIKRFRVFLRFNTGESGEVDLKDLIYEHRIAKPLRDPVRFSEFYLDSWPTLAWDCGFDIAPESLYFRVTGKRDALSMPHCE</sequence>
<dbReference type="Pfam" id="PF10387">
    <property type="entry name" value="DUF2442"/>
    <property type="match status" value="1"/>
</dbReference>
<protein>
    <recommendedName>
        <fullName evidence="3">DUF2442 domain-containing protein</fullName>
    </recommendedName>
</protein>
<evidence type="ECO:0000313" key="1">
    <source>
        <dbReference type="EMBL" id="VFJ55310.1"/>
    </source>
</evidence>
<dbReference type="Gene3D" id="3.30.2020.10">
    <property type="entry name" value="NE0471-like N-terminal domain"/>
    <property type="match status" value="1"/>
</dbReference>
<dbReference type="EMBL" id="CAADEY010000048">
    <property type="protein sequence ID" value="VFJ55310.1"/>
    <property type="molecule type" value="Genomic_DNA"/>
</dbReference>
<dbReference type="SUPFAM" id="SSF143880">
    <property type="entry name" value="NE0471 N-terminal domain-like"/>
    <property type="match status" value="1"/>
</dbReference>
<organism evidence="2">
    <name type="scientific">Candidatus Kentrum sp. DK</name>
    <dbReference type="NCBI Taxonomy" id="2126562"/>
    <lineage>
        <taxon>Bacteria</taxon>
        <taxon>Pseudomonadati</taxon>
        <taxon>Pseudomonadota</taxon>
        <taxon>Gammaproteobacteria</taxon>
        <taxon>Candidatus Kentrum</taxon>
    </lineage>
</organism>
<proteinExistence type="predicted"/>
<dbReference type="AlphaFoldDB" id="A0A450SNQ3"/>
<evidence type="ECO:0000313" key="2">
    <source>
        <dbReference type="EMBL" id="VFJ55418.1"/>
    </source>
</evidence>
<dbReference type="InterPro" id="IPR018841">
    <property type="entry name" value="DUF2442"/>
</dbReference>
<dbReference type="InterPro" id="IPR036782">
    <property type="entry name" value="NE0471-like_N"/>
</dbReference>
<accession>A0A450SNQ3</accession>
<reference evidence="2" key="1">
    <citation type="submission" date="2019-02" db="EMBL/GenBank/DDBJ databases">
        <authorList>
            <person name="Gruber-Vodicka R. H."/>
            <person name="Seah K. B. B."/>
        </authorList>
    </citation>
    <scope>NUCLEOTIDE SEQUENCE</scope>
    <source>
        <strain evidence="1">BECK_DK161</strain>
        <strain evidence="2">BECK_DK47</strain>
    </source>
</reference>
<dbReference type="EMBL" id="CAADEX010000052">
    <property type="protein sequence ID" value="VFJ55418.1"/>
    <property type="molecule type" value="Genomic_DNA"/>
</dbReference>